<evidence type="ECO:0000313" key="1">
    <source>
        <dbReference type="EMBL" id="GAC42805.1"/>
    </source>
</evidence>
<proteinExistence type="predicted"/>
<dbReference type="AlphaFoldDB" id="M9LIC9"/>
<organism evidence="1 2">
    <name type="scientific">Paenibacillus popilliae ATCC 14706</name>
    <dbReference type="NCBI Taxonomy" id="1212764"/>
    <lineage>
        <taxon>Bacteria</taxon>
        <taxon>Bacillati</taxon>
        <taxon>Bacillota</taxon>
        <taxon>Bacilli</taxon>
        <taxon>Bacillales</taxon>
        <taxon>Paenibacillaceae</taxon>
        <taxon>Paenibacillus</taxon>
    </lineage>
</organism>
<dbReference type="Proteomes" id="UP000029453">
    <property type="component" value="Unassembled WGS sequence"/>
</dbReference>
<name>M9LIC9_PAEPP</name>
<sequence>TKRKIYNPIDVLGPHRQSQLQLAA</sequence>
<evidence type="ECO:0000313" key="2">
    <source>
        <dbReference type="Proteomes" id="UP000029453"/>
    </source>
</evidence>
<gene>
    <name evidence="1" type="ORF">PPOP_2165</name>
</gene>
<dbReference type="EMBL" id="BALG01000139">
    <property type="protein sequence ID" value="GAC42805.1"/>
    <property type="molecule type" value="Genomic_DNA"/>
</dbReference>
<feature type="non-terminal residue" evidence="1">
    <location>
        <position position="1"/>
    </location>
</feature>
<accession>M9LIC9</accession>
<protein>
    <recommendedName>
        <fullName evidence="3">Transposase and inactivated derivative</fullName>
    </recommendedName>
</protein>
<comment type="caution">
    <text evidence="1">The sequence shown here is derived from an EMBL/GenBank/DDBJ whole genome shotgun (WGS) entry which is preliminary data.</text>
</comment>
<reference evidence="1 2" key="1">
    <citation type="submission" date="2012-10" db="EMBL/GenBank/DDBJ databases">
        <title>Draft Genome Sequence of Paenibacillus popilliae ATCC 14706T.</title>
        <authorList>
            <person name="Iiyama K."/>
            <person name="Mori K."/>
            <person name="Mon H."/>
            <person name="Chieda Y."/>
            <person name="Lee J.M."/>
            <person name="Kusakabe T."/>
            <person name="Tashiro K."/>
            <person name="Asano S."/>
            <person name="Yasunaga-Aoki C."/>
            <person name="Shimizu S."/>
        </authorList>
    </citation>
    <scope>NUCLEOTIDE SEQUENCE [LARGE SCALE GENOMIC DNA]</scope>
    <source>
        <strain evidence="1 2">ATCC 14706</strain>
    </source>
</reference>
<keyword evidence="2" id="KW-1185">Reference proteome</keyword>
<evidence type="ECO:0008006" key="3">
    <source>
        <dbReference type="Google" id="ProtNLM"/>
    </source>
</evidence>